<dbReference type="STRING" id="1210086.GCA_001613105_01087"/>
<dbReference type="AlphaFoldDB" id="A0A370IBK5"/>
<protein>
    <submittedName>
        <fullName evidence="3">Uncharacterized protein DUF861</fullName>
    </submittedName>
</protein>
<reference evidence="3 4" key="1">
    <citation type="submission" date="2018-07" db="EMBL/GenBank/DDBJ databases">
        <title>Genomic Encyclopedia of Type Strains, Phase IV (KMG-IV): sequencing the most valuable type-strain genomes for metagenomic binning, comparative biology and taxonomic classification.</title>
        <authorList>
            <person name="Goeker M."/>
        </authorList>
    </citation>
    <scope>NUCLEOTIDE SEQUENCE [LARGE SCALE GENOMIC DNA]</scope>
    <source>
        <strain evidence="3 4">DSM 44290</strain>
    </source>
</reference>
<accession>A0A370IBK5</accession>
<evidence type="ECO:0000313" key="4">
    <source>
        <dbReference type="Proteomes" id="UP000254869"/>
    </source>
</evidence>
<feature type="domain" description="Cupin type-2" evidence="2">
    <location>
        <begin position="166"/>
        <end position="214"/>
    </location>
</feature>
<evidence type="ECO:0000313" key="3">
    <source>
        <dbReference type="EMBL" id="RDI68109.1"/>
    </source>
</evidence>
<dbReference type="Gene3D" id="2.60.120.10">
    <property type="entry name" value="Jelly Rolls"/>
    <property type="match status" value="1"/>
</dbReference>
<dbReference type="InterPro" id="IPR011051">
    <property type="entry name" value="RmlC_Cupin_sf"/>
</dbReference>
<dbReference type="Pfam" id="PF07883">
    <property type="entry name" value="Cupin_2"/>
    <property type="match status" value="1"/>
</dbReference>
<dbReference type="EMBL" id="QQBC01000002">
    <property type="protein sequence ID" value="RDI68109.1"/>
    <property type="molecule type" value="Genomic_DNA"/>
</dbReference>
<dbReference type="RefSeq" id="WP_245997183.1">
    <property type="nucleotide sequence ID" value="NZ_QQBC01000002.1"/>
</dbReference>
<dbReference type="InterPro" id="IPR014710">
    <property type="entry name" value="RmlC-like_jellyroll"/>
</dbReference>
<evidence type="ECO:0000259" key="2">
    <source>
        <dbReference type="Pfam" id="PF07883"/>
    </source>
</evidence>
<sequence>MTKFVQTIEFKTIRLDEFNKVLDEWLAATEGKRAATHIMETRDRDQDDTYMQIVEFPSYEQAMANSTLPETTRLAEALTKLCAGPPVFRNLDLVREDDMSTRPGPSLLIKSFDTPDETRPFESDSGRLDLVHADTGPVGRAVFQPGWRWSTHVKPIAGTDSCQAAHVGYCVSGRMRIVMDDGSEAEVAAGDFMFCPPGHDAWTIGHEPCVMIDWTAAADYARRR</sequence>
<comment type="caution">
    <text evidence="3">The sequence shown here is derived from an EMBL/GenBank/DDBJ whole genome shotgun (WGS) entry which is preliminary data.</text>
</comment>
<feature type="compositionally biased region" description="Basic and acidic residues" evidence="1">
    <location>
        <begin position="116"/>
        <end position="128"/>
    </location>
</feature>
<dbReference type="InterPro" id="IPR013096">
    <property type="entry name" value="Cupin_2"/>
</dbReference>
<dbReference type="CDD" id="cd06990">
    <property type="entry name" value="cupin_DUF861"/>
    <property type="match status" value="1"/>
</dbReference>
<gene>
    <name evidence="3" type="ORF">DFR76_102510</name>
</gene>
<organism evidence="3 4">
    <name type="scientific">Nocardia pseudobrasiliensis</name>
    <dbReference type="NCBI Taxonomy" id="45979"/>
    <lineage>
        <taxon>Bacteria</taxon>
        <taxon>Bacillati</taxon>
        <taxon>Actinomycetota</taxon>
        <taxon>Actinomycetes</taxon>
        <taxon>Mycobacteriales</taxon>
        <taxon>Nocardiaceae</taxon>
        <taxon>Nocardia</taxon>
    </lineage>
</organism>
<dbReference type="SUPFAM" id="SSF51182">
    <property type="entry name" value="RmlC-like cupins"/>
    <property type="match status" value="1"/>
</dbReference>
<name>A0A370IBK5_9NOCA</name>
<feature type="region of interest" description="Disordered" evidence="1">
    <location>
        <begin position="105"/>
        <end position="128"/>
    </location>
</feature>
<keyword evidence="4" id="KW-1185">Reference proteome</keyword>
<evidence type="ECO:0000256" key="1">
    <source>
        <dbReference type="SAM" id="MobiDB-lite"/>
    </source>
</evidence>
<dbReference type="Proteomes" id="UP000254869">
    <property type="component" value="Unassembled WGS sequence"/>
</dbReference>
<proteinExistence type="predicted"/>